<feature type="region of interest" description="Disordered" evidence="2">
    <location>
        <begin position="584"/>
        <end position="664"/>
    </location>
</feature>
<dbReference type="Proteomes" id="UP000472266">
    <property type="component" value="Chromosome 9"/>
</dbReference>
<proteinExistence type="inferred from homology"/>
<sequence length="902" mass="102391">MGGSTSSLLDESKCTYIRGKTEAVIKNFSPHYRRQYTVAFCKHVQDELEQHRDSQSRFLKSKPPMEAGVVLYEAELLHFAEDLKKWKDRYLVIRNDYTVDCFENKEAYQKGASPKYHVIPAGGKVLTSEEDYNLLSDKHFPDPVGSSEKEVAQAFVQLPREFPVYLWQPFARHSYYCFSEPEAQRQFSAVLGDCVRHSNHDFLNQTTYEVEAFLEAIQFFRQEKGHYGMWEMITGNEKEILSNLVMEELLPNLQTMILPKMKGKRNDRKRAWFGIVEETYSLVQQQVSEGLSTLKEECRNFAKTLEGTIRSDMDQILNSKNFLAGKIKATVSEPAQKCCIENIQPFLTSILEELMGPVSSGFTEVRSLFDKEVNEIIQDFQKTNDITKLKENMDQLMNLPFNSVKMEPCYLKVNLLQELLQDLKSRFKVYHIDFVIQRTQNFMQELMENAVYTFEQLFSPSRQADSAKVATTIEKVKLRVLKQYDYDSSTIRKKIFQEALVQITLPTMQKTLASVCKPELQKYEQFIFADYTSMIQVENVYEEILYQTLLEETLKVIKEAAIMKKHNLFEDNLNLPCESVSSLTDLKTPSGSAQTTPAKKPSTTRAEMSDTETQSDETLIVTGKISWEKDGDDRKSSDKEAVASVKTASDQASKSEEVFHTDIGQNQESLSATLTKQEVVKEKRTLENEDTVKAKCVVDSEKELKTQQEAVEEKVASGTETEVKGLGASPKKELKVHEGAVKEKVTSEGQAAMDAVFVGSTEKESKAQEEVSEIELTSPRDNVAEAEILGDAEKKMKVEKEIIEKSPQSENAIGTGFEEDSKKESNGQGVSTETRVISQDENAGKGGSEKESKSEEKSFKSPDDVNEIRSLLMVTVEIPADTPAENIKESCEDENVYSNYNY</sequence>
<dbReference type="GO" id="GO:0034976">
    <property type="term" value="P:response to endoplasmic reticulum stress"/>
    <property type="evidence" value="ECO:0007669"/>
    <property type="project" value="Ensembl"/>
</dbReference>
<feature type="compositionally biased region" description="Polar residues" evidence="2">
    <location>
        <begin position="826"/>
        <end position="841"/>
    </location>
</feature>
<accession>A0A672UP23</accession>
<dbReference type="GO" id="GO:0045727">
    <property type="term" value="P:positive regulation of translation"/>
    <property type="evidence" value="ECO:0007669"/>
    <property type="project" value="Ensembl"/>
</dbReference>
<feature type="region of interest" description="Disordered" evidence="2">
    <location>
        <begin position="709"/>
        <end position="747"/>
    </location>
</feature>
<comment type="similarity">
    <text evidence="1">Belongs to the Niban family.</text>
</comment>
<dbReference type="AlphaFoldDB" id="A0A672UP23"/>
<dbReference type="InterPro" id="IPR059060">
    <property type="entry name" value="Niban_1/2/3_dom"/>
</dbReference>
<feature type="region of interest" description="Disordered" evidence="2">
    <location>
        <begin position="878"/>
        <end position="902"/>
    </location>
</feature>
<dbReference type="PANTHER" id="PTHR14392:SF3">
    <property type="entry name" value="PROTEIN NIBAN 1"/>
    <property type="match status" value="1"/>
</dbReference>
<dbReference type="Pfam" id="PF26086">
    <property type="entry name" value="Niban2"/>
    <property type="match status" value="1"/>
</dbReference>
<evidence type="ECO:0000259" key="3">
    <source>
        <dbReference type="Pfam" id="PF26086"/>
    </source>
</evidence>
<dbReference type="PANTHER" id="PTHR14392">
    <property type="entry name" value="NIBAN FAMILY MEMBER"/>
    <property type="match status" value="1"/>
</dbReference>
<feature type="region of interest" description="Disordered" evidence="2">
    <location>
        <begin position="760"/>
        <end position="866"/>
    </location>
</feature>
<feature type="domain" description="Niban 1/2/3" evidence="3">
    <location>
        <begin position="337"/>
        <end position="506"/>
    </location>
</feature>
<dbReference type="GO" id="GO:0005829">
    <property type="term" value="C:cytosol"/>
    <property type="evidence" value="ECO:0007669"/>
    <property type="project" value="Ensembl"/>
</dbReference>
<dbReference type="Ensembl" id="ENSSHBT00005020516.1">
    <property type="protein sequence ID" value="ENSSHBP00005017162.1"/>
    <property type="gene ID" value="ENSSHBG00005014885.1"/>
</dbReference>
<evidence type="ECO:0000313" key="5">
    <source>
        <dbReference type="Proteomes" id="UP000472266"/>
    </source>
</evidence>
<dbReference type="CDD" id="cd23949">
    <property type="entry name" value="Niban-like"/>
    <property type="match status" value="1"/>
</dbReference>
<feature type="compositionally biased region" description="Basic and acidic residues" evidence="2">
    <location>
        <begin position="791"/>
        <end position="804"/>
    </location>
</feature>
<protein>
    <submittedName>
        <fullName evidence="4">Niban apoptosis regulator 1</fullName>
    </submittedName>
</protein>
<dbReference type="OMA" id="MAQAEWL"/>
<feature type="compositionally biased region" description="Basic and acidic residues" evidence="2">
    <location>
        <begin position="847"/>
        <end position="866"/>
    </location>
</feature>
<evidence type="ECO:0000313" key="4">
    <source>
        <dbReference type="Ensembl" id="ENSSHBP00005017162.1"/>
    </source>
</evidence>
<dbReference type="GeneTree" id="ENSGT00940000154149"/>
<keyword evidence="5" id="KW-1185">Reference proteome</keyword>
<evidence type="ECO:0000256" key="1">
    <source>
        <dbReference type="ARBA" id="ARBA00010251"/>
    </source>
</evidence>
<feature type="compositionally biased region" description="Basic and acidic residues" evidence="2">
    <location>
        <begin position="730"/>
        <end position="746"/>
    </location>
</feature>
<reference evidence="4" key="2">
    <citation type="submission" date="2025-08" db="UniProtKB">
        <authorList>
            <consortium name="Ensembl"/>
        </authorList>
    </citation>
    <scope>IDENTIFICATION</scope>
</reference>
<dbReference type="Pfam" id="PF26089">
    <property type="entry name" value="PH_Niban2"/>
    <property type="match status" value="1"/>
</dbReference>
<feature type="compositionally biased region" description="Polar residues" evidence="2">
    <location>
        <begin position="584"/>
        <end position="606"/>
    </location>
</feature>
<organism evidence="4 5">
    <name type="scientific">Strigops habroptila</name>
    <name type="common">Kakapo</name>
    <dbReference type="NCBI Taxonomy" id="2489341"/>
    <lineage>
        <taxon>Eukaryota</taxon>
        <taxon>Metazoa</taxon>
        <taxon>Chordata</taxon>
        <taxon>Craniata</taxon>
        <taxon>Vertebrata</taxon>
        <taxon>Euteleostomi</taxon>
        <taxon>Archelosauria</taxon>
        <taxon>Archosauria</taxon>
        <taxon>Dinosauria</taxon>
        <taxon>Saurischia</taxon>
        <taxon>Theropoda</taxon>
        <taxon>Coelurosauria</taxon>
        <taxon>Aves</taxon>
        <taxon>Neognathae</taxon>
        <taxon>Neoaves</taxon>
        <taxon>Telluraves</taxon>
        <taxon>Australaves</taxon>
        <taxon>Psittaciformes</taxon>
        <taxon>Psittacidae</taxon>
        <taxon>Strigops</taxon>
    </lineage>
</organism>
<feature type="compositionally biased region" description="Basic and acidic residues" evidence="2">
    <location>
        <begin position="626"/>
        <end position="641"/>
    </location>
</feature>
<dbReference type="InterPro" id="IPR026088">
    <property type="entry name" value="Niban-like"/>
</dbReference>
<evidence type="ECO:0000256" key="2">
    <source>
        <dbReference type="SAM" id="MobiDB-lite"/>
    </source>
</evidence>
<dbReference type="GO" id="GO:0005886">
    <property type="term" value="C:plasma membrane"/>
    <property type="evidence" value="ECO:0007669"/>
    <property type="project" value="Ensembl"/>
</dbReference>
<name>A0A672UP23_STRHB</name>
<reference evidence="4" key="3">
    <citation type="submission" date="2025-09" db="UniProtKB">
        <authorList>
            <consortium name="Ensembl"/>
        </authorList>
    </citation>
    <scope>IDENTIFICATION</scope>
</reference>
<dbReference type="InParanoid" id="A0A672UP23"/>
<gene>
    <name evidence="4" type="primary">NIBAN1</name>
</gene>
<reference evidence="4 5" key="1">
    <citation type="submission" date="2019-11" db="EMBL/GenBank/DDBJ databases">
        <title>Strigops habroptila (kakapo) genome, bStrHab1, primary haplotype, v2.</title>
        <authorList>
            <person name="Jarvis E.D."/>
            <person name="Howard J."/>
            <person name="Rhie A."/>
            <person name="Phillippy A."/>
            <person name="Korlach J."/>
            <person name="Digby A."/>
            <person name="Iorns D."/>
            <person name="Eason D."/>
            <person name="Robertson B."/>
            <person name="Raemaekers T."/>
            <person name="Howe K."/>
            <person name="Lewin H."/>
            <person name="Damas J."/>
            <person name="Hastie A."/>
            <person name="Tracey A."/>
            <person name="Chow W."/>
            <person name="Fedrigo O."/>
        </authorList>
    </citation>
    <scope>NUCLEOTIDE SEQUENCE [LARGE SCALE GENOMIC DNA]</scope>
</reference>